<protein>
    <submittedName>
        <fullName evidence="1">Uncharacterized protein</fullName>
    </submittedName>
</protein>
<dbReference type="EMBL" id="JBHSNZ010000042">
    <property type="protein sequence ID" value="MFC5812796.1"/>
    <property type="molecule type" value="Genomic_DNA"/>
</dbReference>
<dbReference type="RefSeq" id="WP_272172751.1">
    <property type="nucleotide sequence ID" value="NZ_JAQOSL010000064.1"/>
</dbReference>
<dbReference type="Proteomes" id="UP001596112">
    <property type="component" value="Unassembled WGS sequence"/>
</dbReference>
<keyword evidence="2" id="KW-1185">Reference proteome</keyword>
<evidence type="ECO:0000313" key="1">
    <source>
        <dbReference type="EMBL" id="MFC5812796.1"/>
    </source>
</evidence>
<reference evidence="2" key="1">
    <citation type="journal article" date="2019" name="Int. J. Syst. Evol. Microbiol.">
        <title>The Global Catalogue of Microorganisms (GCM) 10K type strain sequencing project: providing services to taxonomists for standard genome sequencing and annotation.</title>
        <authorList>
            <consortium name="The Broad Institute Genomics Platform"/>
            <consortium name="The Broad Institute Genome Sequencing Center for Infectious Disease"/>
            <person name="Wu L."/>
            <person name="Ma J."/>
        </authorList>
    </citation>
    <scope>NUCLEOTIDE SEQUENCE [LARGE SCALE GENOMIC DNA]</scope>
    <source>
        <strain evidence="2">JCM 9918</strain>
    </source>
</reference>
<name>A0ABW1BJ54_9ACTN</name>
<sequence>MTKTEFAEVRGALLRLRGTLESLRLAEGDSPYVRRLMNDLDRFQLDMEDVPGSGPAGAAGGYLRAVRHGVPGVQEVVRIADGPDAHVTWPDADDEGIGGHRR</sequence>
<comment type="caution">
    <text evidence="1">The sequence shown here is derived from an EMBL/GenBank/DDBJ whole genome shotgun (WGS) entry which is preliminary data.</text>
</comment>
<proteinExistence type="predicted"/>
<accession>A0ABW1BJ54</accession>
<evidence type="ECO:0000313" key="2">
    <source>
        <dbReference type="Proteomes" id="UP001596112"/>
    </source>
</evidence>
<organism evidence="1 2">
    <name type="scientific">Streptomyces heilongjiangensis</name>
    <dbReference type="NCBI Taxonomy" id="945052"/>
    <lineage>
        <taxon>Bacteria</taxon>
        <taxon>Bacillati</taxon>
        <taxon>Actinomycetota</taxon>
        <taxon>Actinomycetes</taxon>
        <taxon>Kitasatosporales</taxon>
        <taxon>Streptomycetaceae</taxon>
        <taxon>Streptomyces</taxon>
    </lineage>
</organism>
<gene>
    <name evidence="1" type="ORF">ACFQGO_35720</name>
</gene>